<evidence type="ECO:0000313" key="7">
    <source>
        <dbReference type="Proteomes" id="UP000231472"/>
    </source>
</evidence>
<feature type="modified residue" description="N6-(pyridoxal phosphate)lysine" evidence="4">
    <location>
        <position position="184"/>
    </location>
</feature>
<organism evidence="6 7">
    <name type="scientific">Candidatus Nealsonbacteria bacterium CG08_land_8_20_14_0_20_36_22</name>
    <dbReference type="NCBI Taxonomy" id="1974704"/>
    <lineage>
        <taxon>Bacteria</taxon>
        <taxon>Candidatus Nealsoniibacteriota</taxon>
    </lineage>
</organism>
<evidence type="ECO:0000256" key="5">
    <source>
        <dbReference type="RuleBase" id="RU004508"/>
    </source>
</evidence>
<evidence type="ECO:0000256" key="2">
    <source>
        <dbReference type="ARBA" id="ARBA00037999"/>
    </source>
</evidence>
<dbReference type="EMBL" id="PEYC01000032">
    <property type="protein sequence ID" value="PIS40076.1"/>
    <property type="molecule type" value="Genomic_DNA"/>
</dbReference>
<dbReference type="GO" id="GO:0008483">
    <property type="term" value="F:transaminase activity"/>
    <property type="evidence" value="ECO:0007669"/>
    <property type="project" value="TreeGrafter"/>
</dbReference>
<dbReference type="GO" id="GO:0030170">
    <property type="term" value="F:pyridoxal phosphate binding"/>
    <property type="evidence" value="ECO:0007669"/>
    <property type="project" value="UniProtKB-ARBA"/>
</dbReference>
<proteinExistence type="inferred from homology"/>
<dbReference type="GO" id="GO:0000271">
    <property type="term" value="P:polysaccharide biosynthetic process"/>
    <property type="evidence" value="ECO:0007669"/>
    <property type="project" value="TreeGrafter"/>
</dbReference>
<feature type="active site" description="Proton acceptor" evidence="3">
    <location>
        <position position="184"/>
    </location>
</feature>
<dbReference type="AlphaFoldDB" id="A0A2H0YNS6"/>
<dbReference type="PANTHER" id="PTHR30244">
    <property type="entry name" value="TRANSAMINASE"/>
    <property type="match status" value="1"/>
</dbReference>
<evidence type="ECO:0000256" key="4">
    <source>
        <dbReference type="PIRSR" id="PIRSR000390-2"/>
    </source>
</evidence>
<gene>
    <name evidence="6" type="ORF">COT32_01660</name>
</gene>
<accession>A0A2H0YNS6</accession>
<dbReference type="FunFam" id="3.40.640.10:FF:000089">
    <property type="entry name" value="Aminotransferase, DegT/DnrJ/EryC1/StrS family"/>
    <property type="match status" value="1"/>
</dbReference>
<dbReference type="PIRSF" id="PIRSF000390">
    <property type="entry name" value="PLP_StrS"/>
    <property type="match status" value="1"/>
</dbReference>
<evidence type="ECO:0000256" key="3">
    <source>
        <dbReference type="PIRSR" id="PIRSR000390-1"/>
    </source>
</evidence>
<dbReference type="InterPro" id="IPR015422">
    <property type="entry name" value="PyrdxlP-dep_Trfase_small"/>
</dbReference>
<keyword evidence="1 4" id="KW-0663">Pyridoxal phosphate</keyword>
<dbReference type="Pfam" id="PF01041">
    <property type="entry name" value="DegT_DnrJ_EryC1"/>
    <property type="match status" value="1"/>
</dbReference>
<dbReference type="PANTHER" id="PTHR30244:SF36">
    <property type="entry name" value="3-OXO-GLUCOSE-6-PHOSPHATE:GLUTAMATE AMINOTRANSFERASE"/>
    <property type="match status" value="1"/>
</dbReference>
<dbReference type="Gene3D" id="3.40.640.10">
    <property type="entry name" value="Type I PLP-dependent aspartate aminotransferase-like (Major domain)"/>
    <property type="match status" value="1"/>
</dbReference>
<reference evidence="7" key="1">
    <citation type="submission" date="2017-09" db="EMBL/GenBank/DDBJ databases">
        <title>Depth-based differentiation of microbial function through sediment-hosted aquifers and enrichment of novel symbionts in the deep terrestrial subsurface.</title>
        <authorList>
            <person name="Probst A.J."/>
            <person name="Ladd B."/>
            <person name="Jarett J.K."/>
            <person name="Geller-Mcgrath D.E."/>
            <person name="Sieber C.M.K."/>
            <person name="Emerson J.B."/>
            <person name="Anantharaman K."/>
            <person name="Thomas B.C."/>
            <person name="Malmstrom R."/>
            <person name="Stieglmeier M."/>
            <person name="Klingl A."/>
            <person name="Woyke T."/>
            <person name="Ryan C.M."/>
            <person name="Banfield J.F."/>
        </authorList>
    </citation>
    <scope>NUCLEOTIDE SEQUENCE [LARGE SCALE GENOMIC DNA]</scope>
</reference>
<dbReference type="Gene3D" id="3.90.1150.10">
    <property type="entry name" value="Aspartate Aminotransferase, domain 1"/>
    <property type="match status" value="1"/>
</dbReference>
<dbReference type="CDD" id="cd00616">
    <property type="entry name" value="AHBA_syn"/>
    <property type="match status" value="1"/>
</dbReference>
<evidence type="ECO:0000256" key="1">
    <source>
        <dbReference type="ARBA" id="ARBA00022898"/>
    </source>
</evidence>
<protein>
    <submittedName>
        <fullName evidence="6">Erythromycin biosynthesis sensory transduction protein eryC1</fullName>
    </submittedName>
</protein>
<comment type="similarity">
    <text evidence="2 5">Belongs to the DegT/DnrJ/EryC1 family.</text>
</comment>
<name>A0A2H0YNS6_9BACT</name>
<dbReference type="InterPro" id="IPR015421">
    <property type="entry name" value="PyrdxlP-dep_Trfase_major"/>
</dbReference>
<dbReference type="SUPFAM" id="SSF53383">
    <property type="entry name" value="PLP-dependent transferases"/>
    <property type="match status" value="1"/>
</dbReference>
<sequence length="364" mass="41862">MILFNDFKKQYYFLRDEIDSAIKEVLESGWYILGSKVNKFEIEFADYLKSKYCVGVGNGFEAIQISLMALGIKRGDEVITTSHSAIATGLAIKAVGANPVFVDIDDYYHLDASKIKEKITKKTKAILPVHLYGQSVDIENIKKIAQKNNLYLIEDCAQAHGAEYNGKKLGTFGHAGCFSFYPTKNLAGFGDGGAIVTDNFELYEKSKMIRNYGQKNKYQHEICGLNSRLDELQAAILLVQLRHLEEYNEKRRQIAVQYFQLLRHIKQINLPKIRKRANHVYHLFVIEADKRDDLKVYLNKNNIPTMIHYPVPIHQQKCFSEFNKLNLPVLDKKISKILSLPVHPFLEQQDIIYICNKIGKFYED</sequence>
<comment type="caution">
    <text evidence="6">The sequence shown here is derived from an EMBL/GenBank/DDBJ whole genome shotgun (WGS) entry which is preliminary data.</text>
</comment>
<dbReference type="InterPro" id="IPR015424">
    <property type="entry name" value="PyrdxlP-dep_Trfase"/>
</dbReference>
<dbReference type="InterPro" id="IPR000653">
    <property type="entry name" value="DegT/StrS_aminotransferase"/>
</dbReference>
<dbReference type="Proteomes" id="UP000231472">
    <property type="component" value="Unassembled WGS sequence"/>
</dbReference>
<evidence type="ECO:0000313" key="6">
    <source>
        <dbReference type="EMBL" id="PIS40076.1"/>
    </source>
</evidence>